<dbReference type="Pfam" id="PF06160">
    <property type="entry name" value="EzrA"/>
    <property type="match status" value="1"/>
</dbReference>
<keyword evidence="10" id="KW-1185">Reference proteome</keyword>
<keyword evidence="7 8" id="KW-0131">Cell cycle</keyword>
<feature type="coiled-coil region" evidence="8">
    <location>
        <begin position="376"/>
        <end position="424"/>
    </location>
</feature>
<dbReference type="AlphaFoldDB" id="A0A917EUJ0"/>
<comment type="similarity">
    <text evidence="8">Belongs to the EzrA family.</text>
</comment>
<evidence type="ECO:0000256" key="6">
    <source>
        <dbReference type="ARBA" id="ARBA00023210"/>
    </source>
</evidence>
<organism evidence="9 10">
    <name type="scientific">Halobacillus andaensis</name>
    <dbReference type="NCBI Taxonomy" id="1176239"/>
    <lineage>
        <taxon>Bacteria</taxon>
        <taxon>Bacillati</taxon>
        <taxon>Bacillota</taxon>
        <taxon>Bacilli</taxon>
        <taxon>Bacillales</taxon>
        <taxon>Bacillaceae</taxon>
        <taxon>Halobacillus</taxon>
    </lineage>
</organism>
<comment type="function">
    <text evidence="8">Negative regulator of FtsZ ring formation; modulates the frequency and position of FtsZ ring formation. Inhibits FtsZ ring formation at polar sites. Interacts either with FtsZ or with one of its binding partners to promote depolymerization.</text>
</comment>
<comment type="caution">
    <text evidence="9">The sequence shown here is derived from an EMBL/GenBank/DDBJ whole genome shotgun (WGS) entry which is preliminary data.</text>
</comment>
<dbReference type="GO" id="GO:0005886">
    <property type="term" value="C:plasma membrane"/>
    <property type="evidence" value="ECO:0007669"/>
    <property type="project" value="UniProtKB-SubCell"/>
</dbReference>
<dbReference type="EMBL" id="BMEL01000001">
    <property type="protein sequence ID" value="GGF06041.1"/>
    <property type="molecule type" value="Genomic_DNA"/>
</dbReference>
<reference evidence="9" key="2">
    <citation type="submission" date="2020-09" db="EMBL/GenBank/DDBJ databases">
        <authorList>
            <person name="Sun Q."/>
            <person name="Zhou Y."/>
        </authorList>
    </citation>
    <scope>NUCLEOTIDE SEQUENCE</scope>
    <source>
        <strain evidence="9">CGMCC 1.12153</strain>
    </source>
</reference>
<keyword evidence="5 8" id="KW-0472">Membrane</keyword>
<keyword evidence="4 8" id="KW-0175">Coiled coil</keyword>
<feature type="coiled-coil region" evidence="8">
    <location>
        <begin position="98"/>
        <end position="132"/>
    </location>
</feature>
<evidence type="ECO:0000256" key="8">
    <source>
        <dbReference type="HAMAP-Rule" id="MF_00728"/>
    </source>
</evidence>
<keyword evidence="8" id="KW-1003">Cell membrane</keyword>
<keyword evidence="1 8" id="KW-0132">Cell division</keyword>
<evidence type="ECO:0000256" key="7">
    <source>
        <dbReference type="ARBA" id="ARBA00023306"/>
    </source>
</evidence>
<dbReference type="InterPro" id="IPR010379">
    <property type="entry name" value="EzrA"/>
</dbReference>
<comment type="subcellular location">
    <subcellularLocation>
        <location evidence="8">Cell membrane</location>
        <topology evidence="8">Single-pass membrane protein</topology>
    </subcellularLocation>
    <text evidence="8">Colocalized with FtsZ to the nascent septal site.</text>
</comment>
<feature type="topological domain" description="Extracellular" evidence="8">
    <location>
        <begin position="1"/>
        <end position="2"/>
    </location>
</feature>
<accession>A0A917EUJ0</accession>
<feature type="topological domain" description="Cytoplasmic" evidence="8">
    <location>
        <begin position="22"/>
        <end position="563"/>
    </location>
</feature>
<dbReference type="GO" id="GO:0005940">
    <property type="term" value="C:septin ring"/>
    <property type="evidence" value="ECO:0007669"/>
    <property type="project" value="InterPro"/>
</dbReference>
<dbReference type="RefSeq" id="WP_188375457.1">
    <property type="nucleotide sequence ID" value="NZ_BMEL01000001.1"/>
</dbReference>
<dbReference type="GO" id="GO:0000921">
    <property type="term" value="P:septin ring assembly"/>
    <property type="evidence" value="ECO:0007669"/>
    <property type="project" value="InterPro"/>
</dbReference>
<evidence type="ECO:0000256" key="3">
    <source>
        <dbReference type="ARBA" id="ARBA00022989"/>
    </source>
</evidence>
<evidence type="ECO:0000313" key="10">
    <source>
        <dbReference type="Proteomes" id="UP000660110"/>
    </source>
</evidence>
<dbReference type="Proteomes" id="UP000660110">
    <property type="component" value="Unassembled WGS sequence"/>
</dbReference>
<evidence type="ECO:0000313" key="9">
    <source>
        <dbReference type="EMBL" id="GGF06041.1"/>
    </source>
</evidence>
<reference evidence="9" key="1">
    <citation type="journal article" date="2014" name="Int. J. Syst. Evol. Microbiol.">
        <title>Complete genome sequence of Corynebacterium casei LMG S-19264T (=DSM 44701T), isolated from a smear-ripened cheese.</title>
        <authorList>
            <consortium name="US DOE Joint Genome Institute (JGI-PGF)"/>
            <person name="Walter F."/>
            <person name="Albersmeier A."/>
            <person name="Kalinowski J."/>
            <person name="Ruckert C."/>
        </authorList>
    </citation>
    <scope>NUCLEOTIDE SEQUENCE</scope>
    <source>
        <strain evidence="9">CGMCC 1.12153</strain>
    </source>
</reference>
<dbReference type="HAMAP" id="MF_00728">
    <property type="entry name" value="EzrA"/>
    <property type="match status" value="1"/>
</dbReference>
<gene>
    <name evidence="8 9" type="primary">ezrA</name>
    <name evidence="9" type="ORF">GCM10010954_00460</name>
</gene>
<dbReference type="GO" id="GO:0000917">
    <property type="term" value="P:division septum assembly"/>
    <property type="evidence" value="ECO:0007669"/>
    <property type="project" value="UniProtKB-KW"/>
</dbReference>
<keyword evidence="3 8" id="KW-1133">Transmembrane helix</keyword>
<proteinExistence type="inferred from homology"/>
<evidence type="ECO:0000256" key="1">
    <source>
        <dbReference type="ARBA" id="ARBA00022618"/>
    </source>
</evidence>
<name>A0A917EUJ0_HALAA</name>
<sequence length="563" mass="66564">MRYVIGGILILIALIIVGLIWRKKVYDEVDRLEGWKMDIMHRNVSDELSRVKALNLSGETQERFESWRDRWDQILTKELPDLEEDLFDAEEAADRYRLTKVKKVLNDTEQKLQRIEEDIANMLKELEVLLDSEKSSRMEIEAIEPELKELRRTLLHSRHQYGKAATIFEERMKNLEVNLKEYEELVEQGNYLEASELVRTIREKLEIVKEEVGHFPERYKKTHKELPEQLDELLSGLKEMEEDGYRIQHLGYQPQIENYKEQLKHNVERLEKGDQEDVQQLIDELEPRIQEMYQSLEKEALAHSYVDQQHPSLKGLLEDLEEVMQSTNNELDDLHMTYQMENEDQEVHHNIVQKMTHLKKKYLSFDKKLNDNNTSYTELRSDLDAMMSELEDLKENHQLFSERIQTLRSDEIEAKAKLAEMEQIINDTDRRLRRSNLPGIPTLFFEGMQQASQHIEDVFESLEKQPLDMNEVHEKLDVAVSQTEEVNEQAKKLLYQANLAERVIQYGNRYRSQYPLIAARLMEAENDFRAYRYEEALERASSAIEEVDPGALSKIENKEEVPV</sequence>
<keyword evidence="6 8" id="KW-0717">Septation</keyword>
<evidence type="ECO:0000256" key="2">
    <source>
        <dbReference type="ARBA" id="ARBA00022692"/>
    </source>
</evidence>
<dbReference type="NCBIfam" id="NF003413">
    <property type="entry name" value="PRK04778.1-7"/>
    <property type="match status" value="1"/>
</dbReference>
<evidence type="ECO:0000256" key="4">
    <source>
        <dbReference type="ARBA" id="ARBA00023054"/>
    </source>
</evidence>
<feature type="coiled-coil region" evidence="8">
    <location>
        <begin position="165"/>
        <end position="192"/>
    </location>
</feature>
<keyword evidence="2 8" id="KW-0812">Transmembrane</keyword>
<protein>
    <recommendedName>
        <fullName evidence="8">Septation ring formation regulator EzrA</fullName>
    </recommendedName>
</protein>
<evidence type="ECO:0000256" key="5">
    <source>
        <dbReference type="ARBA" id="ARBA00023136"/>
    </source>
</evidence>